<evidence type="ECO:0000313" key="1">
    <source>
        <dbReference type="EMBL" id="KAL3272716.1"/>
    </source>
</evidence>
<dbReference type="EMBL" id="JABFTP020000062">
    <property type="protein sequence ID" value="KAL3272716.1"/>
    <property type="molecule type" value="Genomic_DNA"/>
</dbReference>
<reference evidence="1 2" key="1">
    <citation type="journal article" date="2021" name="BMC Biol.">
        <title>Horizontally acquired antibacterial genes associated with adaptive radiation of ladybird beetles.</title>
        <authorList>
            <person name="Li H.S."/>
            <person name="Tang X.F."/>
            <person name="Huang Y.H."/>
            <person name="Xu Z.Y."/>
            <person name="Chen M.L."/>
            <person name="Du X.Y."/>
            <person name="Qiu B.Y."/>
            <person name="Chen P.T."/>
            <person name="Zhang W."/>
            <person name="Slipinski A."/>
            <person name="Escalona H.E."/>
            <person name="Waterhouse R.M."/>
            <person name="Zwick A."/>
            <person name="Pang H."/>
        </authorList>
    </citation>
    <scope>NUCLEOTIDE SEQUENCE [LARGE SCALE GENOMIC DNA]</scope>
    <source>
        <strain evidence="1">SYSU2018</strain>
    </source>
</reference>
<name>A0ABD2N215_9CUCU</name>
<dbReference type="Proteomes" id="UP001516400">
    <property type="component" value="Unassembled WGS sequence"/>
</dbReference>
<proteinExistence type="predicted"/>
<keyword evidence="2" id="KW-1185">Reference proteome</keyword>
<protein>
    <submittedName>
        <fullName evidence="1">Uncharacterized protein</fullName>
    </submittedName>
</protein>
<evidence type="ECO:0000313" key="2">
    <source>
        <dbReference type="Proteomes" id="UP001516400"/>
    </source>
</evidence>
<sequence>ISYEFRKHQCRRGNWRQTKRTYSIFMDPTGENEVYQIIESLINTNTVGKHEIPVKHIAYKDENSQNQVS</sequence>
<comment type="caution">
    <text evidence="1">The sequence shown here is derived from an EMBL/GenBank/DDBJ whole genome shotgun (WGS) entry which is preliminary data.</text>
</comment>
<accession>A0ABD2N215</accession>
<dbReference type="AlphaFoldDB" id="A0ABD2N215"/>
<organism evidence="1 2">
    <name type="scientific">Cryptolaemus montrouzieri</name>
    <dbReference type="NCBI Taxonomy" id="559131"/>
    <lineage>
        <taxon>Eukaryota</taxon>
        <taxon>Metazoa</taxon>
        <taxon>Ecdysozoa</taxon>
        <taxon>Arthropoda</taxon>
        <taxon>Hexapoda</taxon>
        <taxon>Insecta</taxon>
        <taxon>Pterygota</taxon>
        <taxon>Neoptera</taxon>
        <taxon>Endopterygota</taxon>
        <taxon>Coleoptera</taxon>
        <taxon>Polyphaga</taxon>
        <taxon>Cucujiformia</taxon>
        <taxon>Coccinelloidea</taxon>
        <taxon>Coccinellidae</taxon>
        <taxon>Scymninae</taxon>
        <taxon>Scymnini</taxon>
        <taxon>Cryptolaemus</taxon>
    </lineage>
</organism>
<feature type="non-terminal residue" evidence="1">
    <location>
        <position position="1"/>
    </location>
</feature>
<gene>
    <name evidence="1" type="ORF">HHI36_014178</name>
</gene>